<sequence length="216" mass="25056">DIENSIGKYIRAVDSSIKMEQMVYARMCVYMDINQPLPAKIMLEIGEDKWEQQIDYENIPFRCRFCYKYGHLVKDCPQRMKEQNQEQPSSDDFIVPPKRKTVKEKNTGKTQQHSTNRFAALQSDETKVDMEEEQETQVLETQDVTPPQHGQDNPLPQSVSKALVVHSEHLGDLKSYRRKHKLTEEHRKEELGNGQNLVVPLFPSFAEMPPDAEPLL</sequence>
<organism evidence="4 5">
    <name type="scientific">Taxus chinensis</name>
    <name type="common">Chinese yew</name>
    <name type="synonym">Taxus wallichiana var. chinensis</name>
    <dbReference type="NCBI Taxonomy" id="29808"/>
    <lineage>
        <taxon>Eukaryota</taxon>
        <taxon>Viridiplantae</taxon>
        <taxon>Streptophyta</taxon>
        <taxon>Embryophyta</taxon>
        <taxon>Tracheophyta</taxon>
        <taxon>Spermatophyta</taxon>
        <taxon>Pinopsida</taxon>
        <taxon>Pinidae</taxon>
        <taxon>Conifers II</taxon>
        <taxon>Cupressales</taxon>
        <taxon>Taxaceae</taxon>
        <taxon>Taxus</taxon>
    </lineage>
</organism>
<keyword evidence="1" id="KW-0862">Zinc</keyword>
<evidence type="ECO:0000259" key="3">
    <source>
        <dbReference type="PROSITE" id="PS50158"/>
    </source>
</evidence>
<feature type="compositionally biased region" description="Polar residues" evidence="2">
    <location>
        <begin position="108"/>
        <end position="117"/>
    </location>
</feature>
<protein>
    <recommendedName>
        <fullName evidence="3">CCHC-type domain-containing protein</fullName>
    </recommendedName>
</protein>
<evidence type="ECO:0000256" key="1">
    <source>
        <dbReference type="PROSITE-ProRule" id="PRU00047"/>
    </source>
</evidence>
<reference evidence="4 5" key="1">
    <citation type="journal article" date="2021" name="Nat. Plants">
        <title>The Taxus genome provides insights into paclitaxel biosynthesis.</title>
        <authorList>
            <person name="Xiong X."/>
            <person name="Gou J."/>
            <person name="Liao Q."/>
            <person name="Li Y."/>
            <person name="Zhou Q."/>
            <person name="Bi G."/>
            <person name="Li C."/>
            <person name="Du R."/>
            <person name="Wang X."/>
            <person name="Sun T."/>
            <person name="Guo L."/>
            <person name="Liang H."/>
            <person name="Lu P."/>
            <person name="Wu Y."/>
            <person name="Zhang Z."/>
            <person name="Ro D.K."/>
            <person name="Shang Y."/>
            <person name="Huang S."/>
            <person name="Yan J."/>
        </authorList>
    </citation>
    <scope>NUCLEOTIDE SEQUENCE [LARGE SCALE GENOMIC DNA]</scope>
    <source>
        <strain evidence="4">Ta-2019</strain>
    </source>
</reference>
<dbReference type="InterPro" id="IPR001878">
    <property type="entry name" value="Znf_CCHC"/>
</dbReference>
<feature type="non-terminal residue" evidence="4">
    <location>
        <position position="1"/>
    </location>
</feature>
<dbReference type="InterPro" id="IPR040256">
    <property type="entry name" value="At4g02000-like"/>
</dbReference>
<keyword evidence="1" id="KW-0479">Metal-binding</keyword>
<dbReference type="EMBL" id="JAHRHJ020000299">
    <property type="protein sequence ID" value="KAH9294216.1"/>
    <property type="molecule type" value="Genomic_DNA"/>
</dbReference>
<dbReference type="SUPFAM" id="SSF57756">
    <property type="entry name" value="Retrovirus zinc finger-like domains"/>
    <property type="match status" value="1"/>
</dbReference>
<keyword evidence="1" id="KW-0863">Zinc-finger</keyword>
<accession>A0AA38C3E3</accession>
<comment type="caution">
    <text evidence="4">The sequence shown here is derived from an EMBL/GenBank/DDBJ whole genome shotgun (WGS) entry which is preliminary data.</text>
</comment>
<dbReference type="AlphaFoldDB" id="A0AA38C3E3"/>
<gene>
    <name evidence="4" type="ORF">KI387_040577</name>
</gene>
<name>A0AA38C3E3_TAXCH</name>
<dbReference type="PROSITE" id="PS50158">
    <property type="entry name" value="ZF_CCHC"/>
    <property type="match status" value="1"/>
</dbReference>
<feature type="region of interest" description="Disordered" evidence="2">
    <location>
        <begin position="80"/>
        <end position="156"/>
    </location>
</feature>
<dbReference type="InterPro" id="IPR036875">
    <property type="entry name" value="Znf_CCHC_sf"/>
</dbReference>
<evidence type="ECO:0000313" key="5">
    <source>
        <dbReference type="Proteomes" id="UP000824469"/>
    </source>
</evidence>
<keyword evidence="5" id="KW-1185">Reference proteome</keyword>
<dbReference type="PANTHER" id="PTHR31286:SF180">
    <property type="entry name" value="OS10G0362600 PROTEIN"/>
    <property type="match status" value="1"/>
</dbReference>
<dbReference type="Gene3D" id="4.10.60.10">
    <property type="entry name" value="Zinc finger, CCHC-type"/>
    <property type="match status" value="1"/>
</dbReference>
<feature type="non-terminal residue" evidence="4">
    <location>
        <position position="216"/>
    </location>
</feature>
<dbReference type="GO" id="GO:0008270">
    <property type="term" value="F:zinc ion binding"/>
    <property type="evidence" value="ECO:0007669"/>
    <property type="project" value="UniProtKB-KW"/>
</dbReference>
<feature type="compositionally biased region" description="Basic and acidic residues" evidence="2">
    <location>
        <begin position="182"/>
        <end position="191"/>
    </location>
</feature>
<feature type="region of interest" description="Disordered" evidence="2">
    <location>
        <begin position="170"/>
        <end position="197"/>
    </location>
</feature>
<dbReference type="Proteomes" id="UP000824469">
    <property type="component" value="Unassembled WGS sequence"/>
</dbReference>
<feature type="domain" description="CCHC-type" evidence="3">
    <location>
        <begin position="62"/>
        <end position="78"/>
    </location>
</feature>
<evidence type="ECO:0000256" key="2">
    <source>
        <dbReference type="SAM" id="MobiDB-lite"/>
    </source>
</evidence>
<dbReference type="PANTHER" id="PTHR31286">
    <property type="entry name" value="GLYCINE-RICH CELL WALL STRUCTURAL PROTEIN 1.8-LIKE"/>
    <property type="match status" value="1"/>
</dbReference>
<proteinExistence type="predicted"/>
<evidence type="ECO:0000313" key="4">
    <source>
        <dbReference type="EMBL" id="KAH9294216.1"/>
    </source>
</evidence>
<dbReference type="GO" id="GO:0003676">
    <property type="term" value="F:nucleic acid binding"/>
    <property type="evidence" value="ECO:0007669"/>
    <property type="project" value="InterPro"/>
</dbReference>
<feature type="compositionally biased region" description="Low complexity" evidence="2">
    <location>
        <begin position="136"/>
        <end position="145"/>
    </location>
</feature>